<dbReference type="InterPro" id="IPR011257">
    <property type="entry name" value="DNA_glycosylase"/>
</dbReference>
<dbReference type="AlphaFoldDB" id="A0ABD4Z6R0"/>
<protein>
    <submittedName>
        <fullName evidence="1">Uncharacterized protein</fullName>
    </submittedName>
</protein>
<proteinExistence type="predicted"/>
<keyword evidence="2" id="KW-1185">Reference proteome</keyword>
<accession>A0ABD4Z6R0</accession>
<dbReference type="RefSeq" id="WP_285273613.1">
    <property type="nucleotide sequence ID" value="NZ_JASNVW010000002.1"/>
</dbReference>
<organism evidence="1 2">
    <name type="scientific">Ignisphaera cupida</name>
    <dbReference type="NCBI Taxonomy" id="3050454"/>
    <lineage>
        <taxon>Archaea</taxon>
        <taxon>Thermoproteota</taxon>
        <taxon>Thermoprotei</taxon>
        <taxon>Desulfurococcales</taxon>
        <taxon>Desulfurococcaceae</taxon>
        <taxon>Ignisphaera</taxon>
    </lineage>
</organism>
<comment type="caution">
    <text evidence="1">The sequence shown here is derived from an EMBL/GenBank/DDBJ whole genome shotgun (WGS) entry which is preliminary data.</text>
</comment>
<reference evidence="1 2" key="1">
    <citation type="submission" date="2023-05" db="EMBL/GenBank/DDBJ databases">
        <title>A new hyperthermophilic archaea 'Ignisphaera cupida' sp. nov. and description of the family 'Ignisphaeraceae' fam. nov.</title>
        <authorList>
            <person name="Podosokorskaya O.A."/>
            <person name="Elcheninov A.G."/>
            <person name="Klukina A."/>
            <person name="Merkel A.Y."/>
        </authorList>
    </citation>
    <scope>NUCLEOTIDE SEQUENCE [LARGE SCALE GENOMIC DNA]</scope>
    <source>
        <strain evidence="1 2">4213-co</strain>
    </source>
</reference>
<sequence>MLLKISGIDYGLSLYYSYLLPMFDVKPVERGFIFRKVIGFCSGIECKFDRTILKTICTIPNSCQNHYTDILGLSTNQCFKDLCKLYGNEKCIASKITLLYSPTDARNILYAILLSRNTDYFINTLKWFREFIYNGTVRSRSYVVKQFLEIKDRIEEIFTNFKNNIQQLIAELLSTKYVGLKTVSALLLHAYGLTEHAPVDRHYLIYLSKIFQWFKPGTGRKSICISNMLNCLMCKYRERCIYGVTKIFGKLNGCIQSIAYLSKRLAFIRNDLEEILVPKEQRDIKALERIVSMVIQKIVGDAQKNAGL</sequence>
<dbReference type="Proteomes" id="UP001529235">
    <property type="component" value="Unassembled WGS sequence"/>
</dbReference>
<evidence type="ECO:0000313" key="1">
    <source>
        <dbReference type="EMBL" id="MDK6028637.1"/>
    </source>
</evidence>
<evidence type="ECO:0000313" key="2">
    <source>
        <dbReference type="Proteomes" id="UP001529235"/>
    </source>
</evidence>
<gene>
    <name evidence="1" type="ORF">QPL79_04620</name>
</gene>
<name>A0ABD4Z6R0_9CREN</name>
<dbReference type="SUPFAM" id="SSF48150">
    <property type="entry name" value="DNA-glycosylase"/>
    <property type="match status" value="1"/>
</dbReference>
<dbReference type="EMBL" id="JASNVW010000002">
    <property type="protein sequence ID" value="MDK6028637.1"/>
    <property type="molecule type" value="Genomic_DNA"/>
</dbReference>